<feature type="compositionally biased region" description="Low complexity" evidence="1">
    <location>
        <begin position="80"/>
        <end position="95"/>
    </location>
</feature>
<reference evidence="3" key="1">
    <citation type="journal article" date="2019" name="Int. J. Syst. Evol. Microbiol.">
        <title>The Global Catalogue of Microorganisms (GCM) 10K type strain sequencing project: providing services to taxonomists for standard genome sequencing and annotation.</title>
        <authorList>
            <consortium name="The Broad Institute Genomics Platform"/>
            <consortium name="The Broad Institute Genome Sequencing Center for Infectious Disease"/>
            <person name="Wu L."/>
            <person name="Ma J."/>
        </authorList>
    </citation>
    <scope>NUCLEOTIDE SEQUENCE [LARGE SCALE GENOMIC DNA]</scope>
    <source>
        <strain evidence="3">CCUG 58127</strain>
    </source>
</reference>
<keyword evidence="3" id="KW-1185">Reference proteome</keyword>
<evidence type="ECO:0008006" key="4">
    <source>
        <dbReference type="Google" id="ProtNLM"/>
    </source>
</evidence>
<protein>
    <recommendedName>
        <fullName evidence="4">ATP-binding protein</fullName>
    </recommendedName>
</protein>
<accession>A0ABW2AHZ4</accession>
<dbReference type="RefSeq" id="WP_382403214.1">
    <property type="nucleotide sequence ID" value="NZ_JBHSWH010000001.1"/>
</dbReference>
<gene>
    <name evidence="2" type="ORF">ACFQDH_15135</name>
</gene>
<proteinExistence type="predicted"/>
<sequence>MTGLRGTGKTVMLNAYEDLAKSEGWVVISETATPNLIDRITHEHLPELLQDADPRQTESHLTSVSLPGARREPRRRRPARPAARPAVPAVTPGRPSRNTGRWGAHHCRRGDRKGLHDLRELGTTIQHAFREQRNVAFVGAGLPSAVEELLSDEVSTFLRRAGRRHLRTVSPDEVAEALAVPIRTAGRDITPDALQIAVGYPFMIQLVGPATPGEQTVAPPSSTLGKPNTV</sequence>
<dbReference type="EMBL" id="JBHSWH010000001">
    <property type="protein sequence ID" value="MFC6706552.1"/>
    <property type="molecule type" value="Genomic_DNA"/>
</dbReference>
<name>A0ABW2AHZ4_9MICO</name>
<evidence type="ECO:0000313" key="3">
    <source>
        <dbReference type="Proteomes" id="UP001596298"/>
    </source>
</evidence>
<comment type="caution">
    <text evidence="2">The sequence shown here is derived from an EMBL/GenBank/DDBJ whole genome shotgun (WGS) entry which is preliminary data.</text>
</comment>
<evidence type="ECO:0000313" key="2">
    <source>
        <dbReference type="EMBL" id="MFC6706552.1"/>
    </source>
</evidence>
<organism evidence="2 3">
    <name type="scientific">Flexivirga alba</name>
    <dbReference type="NCBI Taxonomy" id="702742"/>
    <lineage>
        <taxon>Bacteria</taxon>
        <taxon>Bacillati</taxon>
        <taxon>Actinomycetota</taxon>
        <taxon>Actinomycetes</taxon>
        <taxon>Micrococcales</taxon>
        <taxon>Dermacoccaceae</taxon>
        <taxon>Flexivirga</taxon>
    </lineage>
</organism>
<dbReference type="Proteomes" id="UP001596298">
    <property type="component" value="Unassembled WGS sequence"/>
</dbReference>
<evidence type="ECO:0000256" key="1">
    <source>
        <dbReference type="SAM" id="MobiDB-lite"/>
    </source>
</evidence>
<feature type="region of interest" description="Disordered" evidence="1">
    <location>
        <begin position="50"/>
        <end position="109"/>
    </location>
</feature>